<dbReference type="AlphaFoldDB" id="A0A841J0B9"/>
<dbReference type="EMBL" id="JACIJP010000002">
    <property type="protein sequence ID" value="MBB6123802.1"/>
    <property type="molecule type" value="Genomic_DNA"/>
</dbReference>
<dbReference type="Proteomes" id="UP000552700">
    <property type="component" value="Unassembled WGS sequence"/>
</dbReference>
<dbReference type="InterPro" id="IPR023346">
    <property type="entry name" value="Lysozyme-like_dom_sf"/>
</dbReference>
<proteinExistence type="predicted"/>
<reference evidence="1 2" key="1">
    <citation type="submission" date="2020-08" db="EMBL/GenBank/DDBJ databases">
        <title>Genomic Encyclopedia of Type Strains, Phase IV (KMG-IV): sequencing the most valuable type-strain genomes for metagenomic binning, comparative biology and taxonomic classification.</title>
        <authorList>
            <person name="Goeker M."/>
        </authorList>
    </citation>
    <scope>NUCLEOTIDE SEQUENCE [LARGE SCALE GENOMIC DNA]</scope>
    <source>
        <strain evidence="1 2">DSM 102255</strain>
    </source>
</reference>
<evidence type="ECO:0000313" key="2">
    <source>
        <dbReference type="Proteomes" id="UP000552700"/>
    </source>
</evidence>
<sequence>MSAFADMLISGSTAGRDRVTNAIALASRRTGMDFGYLLGQAKIESSLNPTARAGTSSATGLYQFVDQSWLAVVHDHGSEYGLGWAADAIGQGANGRYYVADPELRQQILDLRNHPETASVMAAEHAADNKNYLEQRLGRPVESVDLYLAHFLGVGGASKFLRAYDQSPDANAAALFPAAARANHSIFYDKQGNARSFADIRDRFQNKLARGTQWAMNDRSAPDLPAPAQAVQPADYVRVETARLAQQTSSDAMIRPQPETARLAYLMLATFGR</sequence>
<keyword evidence="2" id="KW-1185">Reference proteome</keyword>
<evidence type="ECO:0000313" key="1">
    <source>
        <dbReference type="EMBL" id="MBB6123802.1"/>
    </source>
</evidence>
<comment type="caution">
    <text evidence="1">The sequence shown here is derived from an EMBL/GenBank/DDBJ whole genome shotgun (WGS) entry which is preliminary data.</text>
</comment>
<gene>
    <name evidence="1" type="ORF">FHS92_001531</name>
</gene>
<accession>A0A841J0B9</accession>
<organism evidence="1 2">
    <name type="scientific">Sphingobium subterraneum</name>
    <dbReference type="NCBI Taxonomy" id="627688"/>
    <lineage>
        <taxon>Bacteria</taxon>
        <taxon>Pseudomonadati</taxon>
        <taxon>Pseudomonadota</taxon>
        <taxon>Alphaproteobacteria</taxon>
        <taxon>Sphingomonadales</taxon>
        <taxon>Sphingomonadaceae</taxon>
        <taxon>Sphingobium</taxon>
    </lineage>
</organism>
<protein>
    <submittedName>
        <fullName evidence="1">Soluble lytic murein transglycosylase-like protein</fullName>
    </submittedName>
</protein>
<name>A0A841J0B9_9SPHN</name>
<dbReference type="RefSeq" id="WP_184079258.1">
    <property type="nucleotide sequence ID" value="NZ_JACIJP010000002.1"/>
</dbReference>
<dbReference type="SUPFAM" id="SSF53955">
    <property type="entry name" value="Lysozyme-like"/>
    <property type="match status" value="1"/>
</dbReference>
<dbReference type="Gene3D" id="1.10.530.10">
    <property type="match status" value="1"/>
</dbReference>